<feature type="region of interest" description="Disordered" evidence="1">
    <location>
        <begin position="75"/>
        <end position="99"/>
    </location>
</feature>
<reference evidence="2 3" key="2">
    <citation type="submission" date="2013-11" db="EMBL/GenBank/DDBJ databases">
        <title>The Genome Sequence of Phytophthora parasitica INRA-310.</title>
        <authorList>
            <consortium name="The Broad Institute Genomics Platform"/>
            <person name="Russ C."/>
            <person name="Tyler B."/>
            <person name="Panabieres F."/>
            <person name="Shan W."/>
            <person name="Tripathy S."/>
            <person name="Grunwald N."/>
            <person name="Machado M."/>
            <person name="Johnson C.S."/>
            <person name="Arredondo F."/>
            <person name="Hong C."/>
            <person name="Coffey M."/>
            <person name="Young S.K."/>
            <person name="Zeng Q."/>
            <person name="Gargeya S."/>
            <person name="Fitzgerald M."/>
            <person name="Abouelleil A."/>
            <person name="Alvarado L."/>
            <person name="Chapman S.B."/>
            <person name="Gainer-Dewar J."/>
            <person name="Goldberg J."/>
            <person name="Griggs A."/>
            <person name="Gujja S."/>
            <person name="Hansen M."/>
            <person name="Howarth C."/>
            <person name="Imamovic A."/>
            <person name="Ireland A."/>
            <person name="Larimer J."/>
            <person name="McCowan C."/>
            <person name="Murphy C."/>
            <person name="Pearson M."/>
            <person name="Poon T.W."/>
            <person name="Priest M."/>
            <person name="Roberts A."/>
            <person name="Saif S."/>
            <person name="Shea T."/>
            <person name="Sykes S."/>
            <person name="Wortman J."/>
            <person name="Nusbaum C."/>
            <person name="Birren B."/>
        </authorList>
    </citation>
    <scope>NUCLEOTIDE SEQUENCE [LARGE SCALE GENOMIC DNA]</scope>
    <source>
        <strain evidence="2 3">INRA-310</strain>
    </source>
</reference>
<dbReference type="RefSeq" id="XP_008910842.1">
    <property type="nucleotide sequence ID" value="XM_008912594.1"/>
</dbReference>
<proteinExistence type="predicted"/>
<dbReference type="GeneID" id="20184426"/>
<dbReference type="AlphaFoldDB" id="W2PV48"/>
<gene>
    <name evidence="2" type="ORF">PPTG_15222</name>
</gene>
<feature type="compositionally biased region" description="Polar residues" evidence="1">
    <location>
        <begin position="158"/>
        <end position="167"/>
    </location>
</feature>
<feature type="compositionally biased region" description="Polar residues" evidence="1">
    <location>
        <begin position="75"/>
        <end position="98"/>
    </location>
</feature>
<evidence type="ECO:0000256" key="1">
    <source>
        <dbReference type="SAM" id="MobiDB-lite"/>
    </source>
</evidence>
<dbReference type="VEuPathDB" id="FungiDB:PPTG_15222"/>
<evidence type="ECO:0000313" key="2">
    <source>
        <dbReference type="EMBL" id="ETN03905.1"/>
    </source>
</evidence>
<name>W2PV48_PHYN3</name>
<evidence type="ECO:0000313" key="3">
    <source>
        <dbReference type="Proteomes" id="UP000018817"/>
    </source>
</evidence>
<dbReference type="Proteomes" id="UP000018817">
    <property type="component" value="Unassembled WGS sequence"/>
</dbReference>
<reference evidence="3" key="1">
    <citation type="submission" date="2011-12" db="EMBL/GenBank/DDBJ databases">
        <authorList>
            <consortium name="The Broad Institute Genome Sequencing Platform"/>
            <person name="Russ C."/>
            <person name="Tyler B."/>
            <person name="Panabieres F."/>
            <person name="Shan W."/>
            <person name="Tripathy S."/>
            <person name="Grunwald N."/>
            <person name="Machado M."/>
            <person name="Young S.K."/>
            <person name="Zeng Q."/>
            <person name="Gargeya S."/>
            <person name="Fitzgerald M."/>
            <person name="Haas B."/>
            <person name="Abouelleil A."/>
            <person name="Alvarado L."/>
            <person name="Arachchi H.M."/>
            <person name="Berlin A."/>
            <person name="Chapman S.B."/>
            <person name="Gearin G."/>
            <person name="Goldberg J."/>
            <person name="Griggs A."/>
            <person name="Gujja S."/>
            <person name="Hansen M."/>
            <person name="Heiman D."/>
            <person name="Howarth C."/>
            <person name="Larimer J."/>
            <person name="Lui A."/>
            <person name="MacDonald P.J.P."/>
            <person name="McCowen C."/>
            <person name="Montmayeur A."/>
            <person name="Murphy C."/>
            <person name="Neiman D."/>
            <person name="Pearson M."/>
            <person name="Priest M."/>
            <person name="Roberts A."/>
            <person name="Saif S."/>
            <person name="Shea T."/>
            <person name="Sisk P."/>
            <person name="Stolte C."/>
            <person name="Sykes S."/>
            <person name="Wortman J."/>
            <person name="Nusbaum C."/>
            <person name="Birren B."/>
        </authorList>
    </citation>
    <scope>NUCLEOTIDE SEQUENCE [LARGE SCALE GENOMIC DNA]</scope>
    <source>
        <strain evidence="3">INRA-310</strain>
    </source>
</reference>
<accession>W2PV48</accession>
<dbReference type="EMBL" id="KI669608">
    <property type="protein sequence ID" value="ETN03905.1"/>
    <property type="molecule type" value="Genomic_DNA"/>
</dbReference>
<protein>
    <submittedName>
        <fullName evidence="2">Uncharacterized protein</fullName>
    </submittedName>
</protein>
<organism evidence="2 3">
    <name type="scientific">Phytophthora nicotianae (strain INRA-310)</name>
    <name type="common">Phytophthora parasitica</name>
    <dbReference type="NCBI Taxonomy" id="761204"/>
    <lineage>
        <taxon>Eukaryota</taxon>
        <taxon>Sar</taxon>
        <taxon>Stramenopiles</taxon>
        <taxon>Oomycota</taxon>
        <taxon>Peronosporomycetes</taxon>
        <taxon>Peronosporales</taxon>
        <taxon>Peronosporaceae</taxon>
        <taxon>Phytophthora</taxon>
    </lineage>
</organism>
<sequence length="214" mass="23058">MIKHYLQVRCREKVLPNAASVPQHETDMIINEPGAQGTGARSASQSEDVSICSEGEISDDSDWASSNAFQQEHTTLNLPNSNDPVTTAGTTDQNQFTPYRSDEVNNDVVQGVSVIQYHRLPTLGGIVTPVHQSETHPVEVTRRRAVEHSNHGDAAATEATNTSQNNSIADTAGAEAHETMLSLYPATRDASGPAPFVPSFYVNTLVAFAPSRES</sequence>
<feature type="region of interest" description="Disordered" evidence="1">
    <location>
        <begin position="147"/>
        <end position="167"/>
    </location>
</feature>